<organism evidence="8 9">
    <name type="scientific">Allacma fusca</name>
    <dbReference type="NCBI Taxonomy" id="39272"/>
    <lineage>
        <taxon>Eukaryota</taxon>
        <taxon>Metazoa</taxon>
        <taxon>Ecdysozoa</taxon>
        <taxon>Arthropoda</taxon>
        <taxon>Hexapoda</taxon>
        <taxon>Collembola</taxon>
        <taxon>Symphypleona</taxon>
        <taxon>Sminthuridae</taxon>
        <taxon>Allacma</taxon>
    </lineage>
</organism>
<evidence type="ECO:0000256" key="5">
    <source>
        <dbReference type="ARBA" id="ARBA00023049"/>
    </source>
</evidence>
<dbReference type="OrthoDB" id="291007at2759"/>
<comment type="caution">
    <text evidence="8">The sequence shown here is derived from an EMBL/GenBank/DDBJ whole genome shotgun (WGS) entry which is preliminary data.</text>
</comment>
<feature type="active site" evidence="6">
    <location>
        <position position="153"/>
    </location>
</feature>
<dbReference type="Proteomes" id="UP000708208">
    <property type="component" value="Unassembled WGS sequence"/>
</dbReference>
<dbReference type="PROSITE" id="PS51864">
    <property type="entry name" value="ASTACIN"/>
    <property type="match status" value="1"/>
</dbReference>
<evidence type="ECO:0000256" key="1">
    <source>
        <dbReference type="ARBA" id="ARBA00022670"/>
    </source>
</evidence>
<proteinExistence type="predicted"/>
<evidence type="ECO:0000256" key="2">
    <source>
        <dbReference type="ARBA" id="ARBA00022723"/>
    </source>
</evidence>
<gene>
    <name evidence="8" type="ORF">AFUS01_LOCUS43040</name>
</gene>
<feature type="binding site" evidence="6">
    <location>
        <position position="162"/>
    </location>
    <ligand>
        <name>Zn(2+)</name>
        <dbReference type="ChEBI" id="CHEBI:29105"/>
        <note>catalytic</note>
    </ligand>
</feature>
<keyword evidence="9" id="KW-1185">Reference proteome</keyword>
<feature type="binding site" evidence="6">
    <location>
        <position position="156"/>
    </location>
    <ligand>
        <name>Zn(2+)</name>
        <dbReference type="ChEBI" id="CHEBI:29105"/>
        <note>catalytic</note>
    </ligand>
</feature>
<evidence type="ECO:0000256" key="6">
    <source>
        <dbReference type="PROSITE-ProRule" id="PRU01211"/>
    </source>
</evidence>
<dbReference type="Pfam" id="PF01400">
    <property type="entry name" value="Astacin"/>
    <property type="match status" value="1"/>
</dbReference>
<evidence type="ECO:0000256" key="4">
    <source>
        <dbReference type="ARBA" id="ARBA00022833"/>
    </source>
</evidence>
<comment type="cofactor">
    <cofactor evidence="6">
        <name>Zn(2+)</name>
        <dbReference type="ChEBI" id="CHEBI:29105"/>
    </cofactor>
    <text evidence="6">Binds 1 zinc ion per subunit.</text>
</comment>
<dbReference type="InterPro" id="IPR034035">
    <property type="entry name" value="Astacin-like_dom"/>
</dbReference>
<dbReference type="InterPro" id="IPR006026">
    <property type="entry name" value="Peptidase_Metallo"/>
</dbReference>
<evidence type="ECO:0000259" key="7">
    <source>
        <dbReference type="PROSITE" id="PS51864"/>
    </source>
</evidence>
<keyword evidence="1 6" id="KW-0645">Protease</keyword>
<keyword evidence="4 6" id="KW-0862">Zinc</keyword>
<dbReference type="InterPro" id="IPR001506">
    <property type="entry name" value="Peptidase_M12A"/>
</dbReference>
<keyword evidence="5 6" id="KW-0482">Metalloprotease</keyword>
<comment type="caution">
    <text evidence="6">Lacks conserved residue(s) required for the propagation of feature annotation.</text>
</comment>
<feature type="binding site" evidence="6">
    <location>
        <position position="152"/>
    </location>
    <ligand>
        <name>Zn(2+)</name>
        <dbReference type="ChEBI" id="CHEBI:29105"/>
        <note>catalytic</note>
    </ligand>
</feature>
<name>A0A8J2PUI1_9HEXA</name>
<keyword evidence="2 6" id="KW-0479">Metal-binding</keyword>
<dbReference type="EMBL" id="CAJVCH010569870">
    <property type="protein sequence ID" value="CAG7833414.1"/>
    <property type="molecule type" value="Genomic_DNA"/>
</dbReference>
<dbReference type="PANTHER" id="PTHR10127:SF780">
    <property type="entry name" value="METALLOENDOPEPTIDASE"/>
    <property type="match status" value="1"/>
</dbReference>
<dbReference type="GO" id="GO:0006508">
    <property type="term" value="P:proteolysis"/>
    <property type="evidence" value="ECO:0007669"/>
    <property type="project" value="UniProtKB-KW"/>
</dbReference>
<dbReference type="AlphaFoldDB" id="A0A8J2PUI1"/>
<protein>
    <recommendedName>
        <fullName evidence="7">Peptidase M12A domain-containing protein</fullName>
    </recommendedName>
</protein>
<reference evidence="8" key="1">
    <citation type="submission" date="2021-06" db="EMBL/GenBank/DDBJ databases">
        <authorList>
            <person name="Hodson N. C."/>
            <person name="Mongue J. A."/>
            <person name="Jaron S. K."/>
        </authorList>
    </citation>
    <scope>NUCLEOTIDE SEQUENCE</scope>
</reference>
<dbReference type="SMART" id="SM00235">
    <property type="entry name" value="ZnMc"/>
    <property type="match status" value="1"/>
</dbReference>
<dbReference type="GO" id="GO:0004222">
    <property type="term" value="F:metalloendopeptidase activity"/>
    <property type="evidence" value="ECO:0007669"/>
    <property type="project" value="UniProtKB-UniRule"/>
</dbReference>
<feature type="domain" description="Peptidase M12A" evidence="7">
    <location>
        <begin position="59"/>
        <end position="255"/>
    </location>
</feature>
<sequence length="259" mass="30205">MCTSFFIISNFFQCKPTLCNKFRDKYPTVLEITRRDNIDERGRFVEGDMIFPNYLDTFRPTKFDPRWKNAIVVFTIDNSFTEEELEEIGKSFTEISEKTCVRFLERTTERDFVFIQRGVVDSGCWSFVGRVGGKQIINLEPPICIRNGSISHEILHTLGRVHEQSRFDRDSYVSIDYLNVVEGLESNFRKYSMEQRPSYGIPYDYGSIMHYSAYAFARNPEKPTIIPKQIGVDIGQRIALSLRDAQTINRIYSCQPTIY</sequence>
<keyword evidence="3 6" id="KW-0378">Hydrolase</keyword>
<dbReference type="CDD" id="cd04280">
    <property type="entry name" value="ZnMc_astacin_like"/>
    <property type="match status" value="1"/>
</dbReference>
<evidence type="ECO:0000256" key="3">
    <source>
        <dbReference type="ARBA" id="ARBA00022801"/>
    </source>
</evidence>
<accession>A0A8J2PUI1</accession>
<evidence type="ECO:0000313" key="9">
    <source>
        <dbReference type="Proteomes" id="UP000708208"/>
    </source>
</evidence>
<dbReference type="GO" id="GO:0008270">
    <property type="term" value="F:zinc ion binding"/>
    <property type="evidence" value="ECO:0007669"/>
    <property type="project" value="UniProtKB-UniRule"/>
</dbReference>
<evidence type="ECO:0000313" key="8">
    <source>
        <dbReference type="EMBL" id="CAG7833414.1"/>
    </source>
</evidence>
<dbReference type="PANTHER" id="PTHR10127">
    <property type="entry name" value="DISCOIDIN, CUB, EGF, LAMININ , AND ZINC METALLOPROTEASE DOMAIN CONTAINING"/>
    <property type="match status" value="1"/>
</dbReference>